<dbReference type="Pfam" id="PF04914">
    <property type="entry name" value="DltD"/>
    <property type="match status" value="1"/>
</dbReference>
<sequence>MNGKITLCVIISFFFTFTLLFSTNASSLDPTPSLFNYEFFTQEFEPDKKIILLLGSSNVGQLNVAKINEIVSSQHTDYEIFNLAYNADTPKIRFNSIEETISLKPEYVFYGVSFIDFRSPTEKENMFDIKFSFAQLLPNNTIEKFNPKFNTIEKIKETFVSTDLFPPPRKFFSIPNTPFFEYNEDSTTILTEDELKRGLPLSGVYASEINLTDDHQEVQHFEKIISEFQKNNIKVVIFTTPVHNLYYNALSDSVKDDFNKLLERISNDYDVKIYDFSNEFGDMDIYWDLIHVSYNEKSLVYSESAAK</sequence>
<gene>
    <name evidence="1" type="ORF">METZ01_LOCUS199474</name>
</gene>
<dbReference type="InterPro" id="IPR036514">
    <property type="entry name" value="SGNH_hydro_sf"/>
</dbReference>
<evidence type="ECO:0000313" key="1">
    <source>
        <dbReference type="EMBL" id="SVB46620.1"/>
    </source>
</evidence>
<organism evidence="1">
    <name type="scientific">marine metagenome</name>
    <dbReference type="NCBI Taxonomy" id="408172"/>
    <lineage>
        <taxon>unclassified sequences</taxon>
        <taxon>metagenomes</taxon>
        <taxon>ecological metagenomes</taxon>
    </lineage>
</organism>
<reference evidence="1" key="1">
    <citation type="submission" date="2018-05" db="EMBL/GenBank/DDBJ databases">
        <authorList>
            <person name="Lanie J.A."/>
            <person name="Ng W.-L."/>
            <person name="Kazmierczak K.M."/>
            <person name="Andrzejewski T.M."/>
            <person name="Davidsen T.M."/>
            <person name="Wayne K.J."/>
            <person name="Tettelin H."/>
            <person name="Glass J.I."/>
            <person name="Rusch D."/>
            <person name="Podicherti R."/>
            <person name="Tsui H.-C.T."/>
            <person name="Winkler M.E."/>
        </authorList>
    </citation>
    <scope>NUCLEOTIDE SEQUENCE</scope>
</reference>
<dbReference type="Gene3D" id="3.40.50.1110">
    <property type="entry name" value="SGNH hydrolase"/>
    <property type="match status" value="1"/>
</dbReference>
<feature type="non-terminal residue" evidence="1">
    <location>
        <position position="307"/>
    </location>
</feature>
<name>A0A382E7K0_9ZZZZ</name>
<protein>
    <recommendedName>
        <fullName evidence="2">SGNH hydrolase-type esterase domain-containing protein</fullName>
    </recommendedName>
</protein>
<dbReference type="AlphaFoldDB" id="A0A382E7K0"/>
<dbReference type="InterPro" id="IPR006998">
    <property type="entry name" value="DltD"/>
</dbReference>
<dbReference type="EMBL" id="UINC01043088">
    <property type="protein sequence ID" value="SVB46620.1"/>
    <property type="molecule type" value="Genomic_DNA"/>
</dbReference>
<dbReference type="SUPFAM" id="SSF52266">
    <property type="entry name" value="SGNH hydrolase"/>
    <property type="match status" value="1"/>
</dbReference>
<evidence type="ECO:0008006" key="2">
    <source>
        <dbReference type="Google" id="ProtNLM"/>
    </source>
</evidence>
<accession>A0A382E7K0</accession>
<proteinExistence type="predicted"/>